<feature type="transmembrane region" description="Helical" evidence="6">
    <location>
        <begin position="749"/>
        <end position="770"/>
    </location>
</feature>
<dbReference type="AlphaFoldDB" id="A0A1T5ASV4"/>
<keyword evidence="9" id="KW-1185">Reference proteome</keyword>
<organism evidence="8 9">
    <name type="scientific">Acetoanaerobium noterae</name>
    <dbReference type="NCBI Taxonomy" id="745369"/>
    <lineage>
        <taxon>Bacteria</taxon>
        <taxon>Bacillati</taxon>
        <taxon>Bacillota</taxon>
        <taxon>Clostridia</taxon>
        <taxon>Peptostreptococcales</taxon>
        <taxon>Filifactoraceae</taxon>
        <taxon>Acetoanaerobium</taxon>
    </lineage>
</organism>
<feature type="transmembrane region" description="Helical" evidence="6">
    <location>
        <begin position="432"/>
        <end position="452"/>
    </location>
</feature>
<feature type="transmembrane region" description="Helical" evidence="6">
    <location>
        <begin position="265"/>
        <end position="283"/>
    </location>
</feature>
<feature type="transmembrane region" description="Helical" evidence="6">
    <location>
        <begin position="20"/>
        <end position="39"/>
    </location>
</feature>
<keyword evidence="3 6" id="KW-0812">Transmembrane</keyword>
<evidence type="ECO:0000256" key="1">
    <source>
        <dbReference type="ARBA" id="ARBA00004651"/>
    </source>
</evidence>
<dbReference type="PANTHER" id="PTHR30287">
    <property type="entry name" value="MEMBRANE COMPONENT OF PREDICTED ABC SUPERFAMILY METABOLITE UPTAKE TRANSPORTER"/>
    <property type="match status" value="1"/>
</dbReference>
<accession>A0A1T5ASV4</accession>
<comment type="subcellular location">
    <subcellularLocation>
        <location evidence="1">Cell membrane</location>
        <topology evidence="1">Multi-pass membrane protein</topology>
    </subcellularLocation>
</comment>
<protein>
    <submittedName>
        <fullName evidence="8">Putative ABC transport system permease protein</fullName>
    </submittedName>
</protein>
<dbReference type="PANTHER" id="PTHR30287:SF2">
    <property type="entry name" value="BLL1001 PROTEIN"/>
    <property type="match status" value="1"/>
</dbReference>
<sequence>MTLYKKLFRDLMEHKGANLAAIVVIAIGLMMYAAFAMVMQTLELSIDKFYSDSKFPDGFVTVLTMPKSKIADIKDIEGINQAEGRLREDIRIADNFGTFSTETKYLRLVSSNTSVGTYIIEEGKAPRLGYMETVVDPMFADANDLKVGDKIPVIAYGKNVDLTISAIGRSAENVYALRNSSEIYPDPIIFGVGFMDITSLEKLTGKGHYTNVVFTIKDDADFDYIKRTIERELRPYGFISIVEKKDQESNLLLTNEMKQLEVSSTMLPLVFLSVSSMILYIMIKRIVEQQRGQIGILKAFGYSSLSIRMHYTSYCIVIGLLGGIIGGLFGLIFYQPLMSLYMMFFNMPILEGQILVSYLFRSIAISVVFAIFAGYRGSTQALLLSPSEAMREKEPVLGSRSLFEKIPLLYKALTTKGKMALRNISRNPARSFFVFVGIAFTFTLSVIPWTFMGQVDSMLFERYDDVEKYDVKVALSDLNALESVETELTRHNEVYRAEGMLEIPVFFTNEHIKEPVSVIGLRENSNLYTVIDDDKNPVNIYKGGVVLSERLADKLRVKTGDYLTMESPYMRDKDKKESVRVISTVKQNVGINGYMDIEYLSAVLGYSPAANSVLLRAKPNTAAVLKDIYEESPKITGINDANEMIEKLKKFMGSFMGSMYYVALIAIVMGVAIIYNSYVIILSERKRELSSLMVLGMSEKEVLSIVTFEQWFIAIFAMLFGIPLSQSAVTAMGKSASTDMFSLAVKLDLNSLIIAFVVTIIAIVLAQVMASRKIKHLNIVDALKSNE</sequence>
<keyword evidence="5 6" id="KW-0472">Membrane</keyword>
<evidence type="ECO:0000256" key="4">
    <source>
        <dbReference type="ARBA" id="ARBA00022989"/>
    </source>
</evidence>
<dbReference type="InterPro" id="IPR003838">
    <property type="entry name" value="ABC3_permease_C"/>
</dbReference>
<evidence type="ECO:0000256" key="6">
    <source>
        <dbReference type="SAM" id="Phobius"/>
    </source>
</evidence>
<feature type="transmembrane region" description="Helical" evidence="6">
    <location>
        <begin position="659"/>
        <end position="681"/>
    </location>
</feature>
<dbReference type="EMBL" id="FUYN01000002">
    <property type="protein sequence ID" value="SKB38058.1"/>
    <property type="molecule type" value="Genomic_DNA"/>
</dbReference>
<dbReference type="Pfam" id="PF02687">
    <property type="entry name" value="FtsX"/>
    <property type="match status" value="2"/>
</dbReference>
<feature type="transmembrane region" description="Helical" evidence="6">
    <location>
        <begin position="354"/>
        <end position="375"/>
    </location>
</feature>
<proteinExistence type="predicted"/>
<name>A0A1T5ASV4_9FIRM</name>
<feature type="domain" description="ABC3 transporter permease C-terminal" evidence="7">
    <location>
        <begin position="266"/>
        <end position="373"/>
    </location>
</feature>
<dbReference type="InterPro" id="IPR038766">
    <property type="entry name" value="Membrane_comp_ABC_pdt"/>
</dbReference>
<evidence type="ECO:0000259" key="7">
    <source>
        <dbReference type="Pfam" id="PF02687"/>
    </source>
</evidence>
<evidence type="ECO:0000256" key="5">
    <source>
        <dbReference type="ARBA" id="ARBA00023136"/>
    </source>
</evidence>
<gene>
    <name evidence="8" type="ORF">SAMN02745120_1163</name>
</gene>
<reference evidence="9" key="1">
    <citation type="submission" date="2017-02" db="EMBL/GenBank/DDBJ databases">
        <authorList>
            <person name="Varghese N."/>
            <person name="Submissions S."/>
        </authorList>
    </citation>
    <scope>NUCLEOTIDE SEQUENCE [LARGE SCALE GENOMIC DNA]</scope>
    <source>
        <strain evidence="9">ATCC 35199</strain>
    </source>
</reference>
<dbReference type="OrthoDB" id="5137249at2"/>
<feature type="domain" description="ABC3 transporter permease C-terminal" evidence="7">
    <location>
        <begin position="662"/>
        <end position="779"/>
    </location>
</feature>
<dbReference type="Proteomes" id="UP000243406">
    <property type="component" value="Unassembled WGS sequence"/>
</dbReference>
<feature type="transmembrane region" description="Helical" evidence="6">
    <location>
        <begin position="311"/>
        <end position="334"/>
    </location>
</feature>
<evidence type="ECO:0000256" key="2">
    <source>
        <dbReference type="ARBA" id="ARBA00022475"/>
    </source>
</evidence>
<feature type="transmembrane region" description="Helical" evidence="6">
    <location>
        <begin position="702"/>
        <end position="722"/>
    </location>
</feature>
<evidence type="ECO:0000313" key="8">
    <source>
        <dbReference type="EMBL" id="SKB38058.1"/>
    </source>
</evidence>
<dbReference type="RefSeq" id="WP_079589075.1">
    <property type="nucleotide sequence ID" value="NZ_FUYN01000002.1"/>
</dbReference>
<evidence type="ECO:0000313" key="9">
    <source>
        <dbReference type="Proteomes" id="UP000243406"/>
    </source>
</evidence>
<keyword evidence="4 6" id="KW-1133">Transmembrane helix</keyword>
<keyword evidence="2" id="KW-1003">Cell membrane</keyword>
<evidence type="ECO:0000256" key="3">
    <source>
        <dbReference type="ARBA" id="ARBA00022692"/>
    </source>
</evidence>
<dbReference type="GO" id="GO:0005886">
    <property type="term" value="C:plasma membrane"/>
    <property type="evidence" value="ECO:0007669"/>
    <property type="project" value="UniProtKB-SubCell"/>
</dbReference>